<evidence type="ECO:0000256" key="4">
    <source>
        <dbReference type="ARBA" id="ARBA00022553"/>
    </source>
</evidence>
<keyword evidence="5" id="KW-0808">Transferase</keyword>
<dbReference type="GO" id="GO:0016020">
    <property type="term" value="C:membrane"/>
    <property type="evidence" value="ECO:0007669"/>
    <property type="project" value="UniProtKB-SubCell"/>
</dbReference>
<keyword evidence="6 12" id="KW-0812">Transmembrane</keyword>
<dbReference type="OrthoDB" id="341208at2"/>
<reference evidence="14 15" key="1">
    <citation type="submission" date="2018-07" db="EMBL/GenBank/DDBJ databases">
        <title>Genomic Encyclopedia of Type Strains, Phase IV (KMG-IV): sequencing the most valuable type-strain genomes for metagenomic binning, comparative biology and taxonomic classification.</title>
        <authorList>
            <person name="Goeker M."/>
        </authorList>
    </citation>
    <scope>NUCLEOTIDE SEQUENCE [LARGE SCALE GENOMIC DNA]</scope>
    <source>
        <strain evidence="14 15">DSM 14364</strain>
    </source>
</reference>
<evidence type="ECO:0000256" key="7">
    <source>
        <dbReference type="ARBA" id="ARBA00022741"/>
    </source>
</evidence>
<dbReference type="RefSeq" id="WP_114770673.1">
    <property type="nucleotide sequence ID" value="NZ_QQBB01000005.1"/>
</dbReference>
<keyword evidence="8" id="KW-0418">Kinase</keyword>
<dbReference type="GO" id="GO:0007165">
    <property type="term" value="P:signal transduction"/>
    <property type="evidence" value="ECO:0007669"/>
    <property type="project" value="UniProtKB-ARBA"/>
</dbReference>
<evidence type="ECO:0000256" key="8">
    <source>
        <dbReference type="ARBA" id="ARBA00022777"/>
    </source>
</evidence>
<dbReference type="AlphaFoldDB" id="A0A370HKI6"/>
<proteinExistence type="predicted"/>
<keyword evidence="7" id="KW-0547">Nucleotide-binding</keyword>
<dbReference type="Pfam" id="PF03924">
    <property type="entry name" value="CHASE"/>
    <property type="match status" value="1"/>
</dbReference>
<evidence type="ECO:0000259" key="13">
    <source>
        <dbReference type="PROSITE" id="PS50839"/>
    </source>
</evidence>
<feature type="transmembrane region" description="Helical" evidence="12">
    <location>
        <begin position="23"/>
        <end position="44"/>
    </location>
</feature>
<dbReference type="EC" id="2.7.13.3" evidence="3"/>
<evidence type="ECO:0000313" key="15">
    <source>
        <dbReference type="Proteomes" id="UP000254925"/>
    </source>
</evidence>
<dbReference type="Proteomes" id="UP000254925">
    <property type="component" value="Unassembled WGS sequence"/>
</dbReference>
<evidence type="ECO:0000256" key="1">
    <source>
        <dbReference type="ARBA" id="ARBA00000085"/>
    </source>
</evidence>
<dbReference type="Gene3D" id="3.30.450.350">
    <property type="entry name" value="CHASE domain"/>
    <property type="match status" value="1"/>
</dbReference>
<dbReference type="Pfam" id="PF07536">
    <property type="entry name" value="HWE_HK"/>
    <property type="match status" value="1"/>
</dbReference>
<dbReference type="SMART" id="SM00911">
    <property type="entry name" value="HWE_HK"/>
    <property type="match status" value="1"/>
</dbReference>
<feature type="domain" description="CHASE" evidence="13">
    <location>
        <begin position="88"/>
        <end position="308"/>
    </location>
</feature>
<keyword evidence="9" id="KW-0067">ATP-binding</keyword>
<sequence length="566" mass="62584">MLDAPAHHESGVRRSAKVRRSALLWPAVVLFVGLLTVGVVVGLLRQAVQEAEQARFEALVRGVEARISRQVDAHLSLIYSVAGFVATMPQPVTRASYASFIRQLDVADRFQGVQGIGFARRLEGPTLDEAERTYRAIHGPEFKVWPRVGQPEAFPIVLLEPMDHRNQVALGYDMYTEPTRREAMARARNSLVPALSGIVELVQEIDADKQPGFLIYLPVYAEGASLDDLEARREALMGFAYAPFRARNFFEAAVRDLAPRVSIRVYDGTVAPERLLFSSARSGNPEDADAAFTAVRPLEVAGRTWIVEHRTAPGYSSQSSGGFLLVPVAGLGVMLVLALSFLTYQQALARTAAERQARAMRQADREKTLLLQEMKHRIKNAIARVQAVARQTVREAEDLQDFTARFEARLASMSATHDLLTRTRWEGAELEDLLRSELSAVQHEGSSSLHGPSVFLTGREVMALALTVHELATNCVKYGSLSHPGGRLDVRWSVEPHGSQDCIAIEWRETGRSPILPGERIGFGSRLIEATIVRELNGSFHRDFCHGGVICRIRFPREAEAPAKAL</sequence>
<comment type="catalytic activity">
    <reaction evidence="1">
        <text>ATP + protein L-histidine = ADP + protein N-phospho-L-histidine.</text>
        <dbReference type="EC" id="2.7.13.3"/>
    </reaction>
</comment>
<keyword evidence="11 12" id="KW-0472">Membrane</keyword>
<dbReference type="SMART" id="SM01079">
    <property type="entry name" value="CHASE"/>
    <property type="match status" value="1"/>
</dbReference>
<comment type="caution">
    <text evidence="14">The sequence shown here is derived from an EMBL/GenBank/DDBJ whole genome shotgun (WGS) entry which is preliminary data.</text>
</comment>
<evidence type="ECO:0000256" key="3">
    <source>
        <dbReference type="ARBA" id="ARBA00012438"/>
    </source>
</evidence>
<evidence type="ECO:0000313" key="14">
    <source>
        <dbReference type="EMBL" id="RDI58655.1"/>
    </source>
</evidence>
<evidence type="ECO:0000256" key="2">
    <source>
        <dbReference type="ARBA" id="ARBA00004370"/>
    </source>
</evidence>
<organism evidence="14 15">
    <name type="scientific">Microvirga subterranea</name>
    <dbReference type="NCBI Taxonomy" id="186651"/>
    <lineage>
        <taxon>Bacteria</taxon>
        <taxon>Pseudomonadati</taxon>
        <taxon>Pseudomonadota</taxon>
        <taxon>Alphaproteobacteria</taxon>
        <taxon>Hyphomicrobiales</taxon>
        <taxon>Methylobacteriaceae</taxon>
        <taxon>Microvirga</taxon>
    </lineage>
</organism>
<feature type="transmembrane region" description="Helical" evidence="12">
    <location>
        <begin position="323"/>
        <end position="344"/>
    </location>
</feature>
<keyword evidence="4" id="KW-0597">Phosphoprotein</keyword>
<dbReference type="PANTHER" id="PTHR41523:SF7">
    <property type="entry name" value="HISTIDINE KINASE"/>
    <property type="match status" value="1"/>
</dbReference>
<dbReference type="EMBL" id="QQBB01000005">
    <property type="protein sequence ID" value="RDI58655.1"/>
    <property type="molecule type" value="Genomic_DNA"/>
</dbReference>
<dbReference type="GO" id="GO:0004673">
    <property type="term" value="F:protein histidine kinase activity"/>
    <property type="evidence" value="ECO:0007669"/>
    <property type="project" value="UniProtKB-EC"/>
</dbReference>
<dbReference type="PANTHER" id="PTHR41523">
    <property type="entry name" value="TWO-COMPONENT SYSTEM SENSOR PROTEIN"/>
    <property type="match status" value="1"/>
</dbReference>
<dbReference type="InterPro" id="IPR036890">
    <property type="entry name" value="HATPase_C_sf"/>
</dbReference>
<evidence type="ECO:0000256" key="10">
    <source>
        <dbReference type="ARBA" id="ARBA00022989"/>
    </source>
</evidence>
<gene>
    <name evidence="14" type="ORF">DES45_105178</name>
</gene>
<name>A0A370HKI6_9HYPH</name>
<dbReference type="PROSITE" id="PS50839">
    <property type="entry name" value="CHASE"/>
    <property type="match status" value="1"/>
</dbReference>
<evidence type="ECO:0000256" key="6">
    <source>
        <dbReference type="ARBA" id="ARBA00022692"/>
    </source>
</evidence>
<dbReference type="InterPro" id="IPR011102">
    <property type="entry name" value="Sig_transdc_His_kinase_HWE"/>
</dbReference>
<evidence type="ECO:0000256" key="11">
    <source>
        <dbReference type="ARBA" id="ARBA00023136"/>
    </source>
</evidence>
<protein>
    <recommendedName>
        <fullName evidence="3">histidine kinase</fullName>
        <ecNumber evidence="3">2.7.13.3</ecNumber>
    </recommendedName>
</protein>
<evidence type="ECO:0000256" key="12">
    <source>
        <dbReference type="SAM" id="Phobius"/>
    </source>
</evidence>
<dbReference type="Gene3D" id="3.30.565.10">
    <property type="entry name" value="Histidine kinase-like ATPase, C-terminal domain"/>
    <property type="match status" value="1"/>
</dbReference>
<comment type="subcellular location">
    <subcellularLocation>
        <location evidence="2">Membrane</location>
    </subcellularLocation>
</comment>
<dbReference type="InterPro" id="IPR042240">
    <property type="entry name" value="CHASE_sf"/>
</dbReference>
<keyword evidence="10 12" id="KW-1133">Transmembrane helix</keyword>
<keyword evidence="15" id="KW-1185">Reference proteome</keyword>
<evidence type="ECO:0000256" key="5">
    <source>
        <dbReference type="ARBA" id="ARBA00022679"/>
    </source>
</evidence>
<evidence type="ECO:0000256" key="9">
    <source>
        <dbReference type="ARBA" id="ARBA00022840"/>
    </source>
</evidence>
<accession>A0A370HKI6</accession>
<dbReference type="GO" id="GO:0005524">
    <property type="term" value="F:ATP binding"/>
    <property type="evidence" value="ECO:0007669"/>
    <property type="project" value="UniProtKB-KW"/>
</dbReference>
<dbReference type="InterPro" id="IPR006189">
    <property type="entry name" value="CHASE_dom"/>
</dbReference>